<feature type="region of interest" description="Disordered" evidence="1">
    <location>
        <begin position="1"/>
        <end position="23"/>
    </location>
</feature>
<dbReference type="EMBL" id="QGNW01000042">
    <property type="protein sequence ID" value="RVX08247.1"/>
    <property type="molecule type" value="Genomic_DNA"/>
</dbReference>
<evidence type="ECO:0000313" key="4">
    <source>
        <dbReference type="Proteomes" id="UP000288805"/>
    </source>
</evidence>
<keyword evidence="2" id="KW-0812">Transmembrane</keyword>
<organism evidence="3 4">
    <name type="scientific">Vitis vinifera</name>
    <name type="common">Grape</name>
    <dbReference type="NCBI Taxonomy" id="29760"/>
    <lineage>
        <taxon>Eukaryota</taxon>
        <taxon>Viridiplantae</taxon>
        <taxon>Streptophyta</taxon>
        <taxon>Embryophyta</taxon>
        <taxon>Tracheophyta</taxon>
        <taxon>Spermatophyta</taxon>
        <taxon>Magnoliopsida</taxon>
        <taxon>eudicotyledons</taxon>
        <taxon>Gunneridae</taxon>
        <taxon>Pentapetalae</taxon>
        <taxon>rosids</taxon>
        <taxon>Vitales</taxon>
        <taxon>Vitaceae</taxon>
        <taxon>Viteae</taxon>
        <taxon>Vitis</taxon>
    </lineage>
</organism>
<dbReference type="Proteomes" id="UP000288805">
    <property type="component" value="Unassembled WGS sequence"/>
</dbReference>
<feature type="transmembrane region" description="Helical" evidence="2">
    <location>
        <begin position="40"/>
        <end position="63"/>
    </location>
</feature>
<evidence type="ECO:0000256" key="2">
    <source>
        <dbReference type="SAM" id="Phobius"/>
    </source>
</evidence>
<protein>
    <submittedName>
        <fullName evidence="3">Uncharacterized protein</fullName>
    </submittedName>
</protein>
<keyword evidence="2" id="KW-0472">Membrane</keyword>
<dbReference type="AlphaFoldDB" id="A0A438JH14"/>
<evidence type="ECO:0000256" key="1">
    <source>
        <dbReference type="SAM" id="MobiDB-lite"/>
    </source>
</evidence>
<keyword evidence="2" id="KW-1133">Transmembrane helix</keyword>
<sequence>MEEAKTMKTPMSSSIKLDKDEKGKSIDSTMYRGMIGLVDWFVGAGILKSLPCFIFSTVLLHFFKVLHISASNDQFGQDIGPIAGLGVDFGTIKG</sequence>
<accession>A0A438JH14</accession>
<evidence type="ECO:0000313" key="3">
    <source>
        <dbReference type="EMBL" id="RVX08247.1"/>
    </source>
</evidence>
<gene>
    <name evidence="3" type="ORF">CK203_017680</name>
</gene>
<comment type="caution">
    <text evidence="3">The sequence shown here is derived from an EMBL/GenBank/DDBJ whole genome shotgun (WGS) entry which is preliminary data.</text>
</comment>
<reference evidence="3 4" key="1">
    <citation type="journal article" date="2018" name="PLoS Genet.">
        <title>Population sequencing reveals clonal diversity and ancestral inbreeding in the grapevine cultivar Chardonnay.</title>
        <authorList>
            <person name="Roach M.J."/>
            <person name="Johnson D.L."/>
            <person name="Bohlmann J."/>
            <person name="van Vuuren H.J."/>
            <person name="Jones S.J."/>
            <person name="Pretorius I.S."/>
            <person name="Schmidt S.A."/>
            <person name="Borneman A.R."/>
        </authorList>
    </citation>
    <scope>NUCLEOTIDE SEQUENCE [LARGE SCALE GENOMIC DNA]</scope>
    <source>
        <strain evidence="4">cv. Chardonnay</strain>
        <tissue evidence="3">Leaf</tissue>
    </source>
</reference>
<proteinExistence type="predicted"/>
<name>A0A438JH14_VITVI</name>